<evidence type="ECO:0000313" key="11">
    <source>
        <dbReference type="Proteomes" id="UP000008141"/>
    </source>
</evidence>
<accession>E1Z2L7</accession>
<dbReference type="PROSITE" id="PS51873">
    <property type="entry name" value="TRIAD"/>
    <property type="match status" value="1"/>
</dbReference>
<dbReference type="eggNOG" id="KOG1812">
    <property type="taxonomic scope" value="Eukaryota"/>
</dbReference>
<dbReference type="SMART" id="SM00647">
    <property type="entry name" value="IBR"/>
    <property type="match status" value="2"/>
</dbReference>
<dbReference type="InterPro" id="IPR017907">
    <property type="entry name" value="Znf_RING_CS"/>
</dbReference>
<dbReference type="GO" id="GO:0008270">
    <property type="term" value="F:zinc ion binding"/>
    <property type="evidence" value="ECO:0007669"/>
    <property type="project" value="UniProtKB-KW"/>
</dbReference>
<comment type="catalytic activity">
    <reaction evidence="1">
        <text>[E2 ubiquitin-conjugating enzyme]-S-ubiquitinyl-L-cysteine + [acceptor protein]-L-lysine = [E2 ubiquitin-conjugating enzyme]-L-cysteine + [acceptor protein]-N(6)-ubiquitinyl-L-lysine.</text>
        <dbReference type="EC" id="2.3.2.31"/>
    </reaction>
</comment>
<keyword evidence="4" id="KW-0479">Metal-binding</keyword>
<dbReference type="KEGG" id="cvr:CHLNCDRAFT_11046"/>
<keyword evidence="7" id="KW-0833">Ubl conjugation pathway</keyword>
<feature type="non-terminal residue" evidence="10">
    <location>
        <position position="177"/>
    </location>
</feature>
<evidence type="ECO:0000256" key="6">
    <source>
        <dbReference type="ARBA" id="ARBA00022771"/>
    </source>
</evidence>
<dbReference type="InterPro" id="IPR031127">
    <property type="entry name" value="E3_UB_ligase_RBR"/>
</dbReference>
<keyword evidence="11" id="KW-1185">Reference proteome</keyword>
<keyword evidence="5" id="KW-0677">Repeat</keyword>
<feature type="non-terminal residue" evidence="10">
    <location>
        <position position="1"/>
    </location>
</feature>
<dbReference type="OrthoDB" id="541961at2759"/>
<reference evidence="10 11" key="1">
    <citation type="journal article" date="2010" name="Plant Cell">
        <title>The Chlorella variabilis NC64A genome reveals adaptation to photosymbiosis, coevolution with viruses, and cryptic sex.</title>
        <authorList>
            <person name="Blanc G."/>
            <person name="Duncan G."/>
            <person name="Agarkova I."/>
            <person name="Borodovsky M."/>
            <person name="Gurnon J."/>
            <person name="Kuo A."/>
            <person name="Lindquist E."/>
            <person name="Lucas S."/>
            <person name="Pangilinan J."/>
            <person name="Polle J."/>
            <person name="Salamov A."/>
            <person name="Terry A."/>
            <person name="Yamada T."/>
            <person name="Dunigan D.D."/>
            <person name="Grigoriev I.V."/>
            <person name="Claverie J.M."/>
            <person name="Van Etten J.L."/>
        </authorList>
    </citation>
    <scope>NUCLEOTIDE SEQUENCE [LARGE SCALE GENOMIC DNA]</scope>
    <source>
        <strain evidence="10 11">NC64A</strain>
    </source>
</reference>
<keyword evidence="8" id="KW-0862">Zinc</keyword>
<dbReference type="RefSeq" id="XP_005852122.1">
    <property type="nucleotide sequence ID" value="XM_005852060.1"/>
</dbReference>
<dbReference type="Gene3D" id="3.30.40.10">
    <property type="entry name" value="Zinc/RING finger domain, C3HC4 (zinc finger)"/>
    <property type="match status" value="1"/>
</dbReference>
<evidence type="ECO:0000256" key="8">
    <source>
        <dbReference type="ARBA" id="ARBA00022833"/>
    </source>
</evidence>
<dbReference type="EMBL" id="GL433835">
    <property type="protein sequence ID" value="EFN60020.1"/>
    <property type="molecule type" value="Genomic_DNA"/>
</dbReference>
<dbReference type="OMA" id="ICFERYE"/>
<keyword evidence="6" id="KW-0863">Zinc-finger</keyword>
<evidence type="ECO:0000259" key="9">
    <source>
        <dbReference type="PROSITE" id="PS51873"/>
    </source>
</evidence>
<evidence type="ECO:0000256" key="5">
    <source>
        <dbReference type="ARBA" id="ARBA00022737"/>
    </source>
</evidence>
<dbReference type="Proteomes" id="UP000008141">
    <property type="component" value="Unassembled WGS sequence"/>
</dbReference>
<proteinExistence type="predicted"/>
<organism evidence="11">
    <name type="scientific">Chlorella variabilis</name>
    <name type="common">Green alga</name>
    <dbReference type="NCBI Taxonomy" id="554065"/>
    <lineage>
        <taxon>Eukaryota</taxon>
        <taxon>Viridiplantae</taxon>
        <taxon>Chlorophyta</taxon>
        <taxon>core chlorophytes</taxon>
        <taxon>Trebouxiophyceae</taxon>
        <taxon>Chlorellales</taxon>
        <taxon>Chlorellaceae</taxon>
        <taxon>Chlorella clade</taxon>
        <taxon>Chlorella</taxon>
    </lineage>
</organism>
<dbReference type="InterPro" id="IPR013083">
    <property type="entry name" value="Znf_RING/FYVE/PHD"/>
</dbReference>
<name>E1Z2L7_CHLVA</name>
<protein>
    <recommendedName>
        <fullName evidence="2">RBR-type E3 ubiquitin transferase</fullName>
        <ecNumber evidence="2">2.3.2.31</ecNumber>
    </recommendedName>
</protein>
<dbReference type="Gene3D" id="1.20.120.1750">
    <property type="match status" value="1"/>
</dbReference>
<dbReference type="GeneID" id="17359117"/>
<evidence type="ECO:0000256" key="1">
    <source>
        <dbReference type="ARBA" id="ARBA00001798"/>
    </source>
</evidence>
<dbReference type="Pfam" id="PF00097">
    <property type="entry name" value="zf-C3HC4"/>
    <property type="match status" value="1"/>
</dbReference>
<dbReference type="FunCoup" id="E1Z2L7">
    <property type="interactions" value="158"/>
</dbReference>
<dbReference type="STRING" id="554065.E1Z2L7"/>
<dbReference type="InterPro" id="IPR002867">
    <property type="entry name" value="IBR_dom"/>
</dbReference>
<evidence type="ECO:0000256" key="4">
    <source>
        <dbReference type="ARBA" id="ARBA00022723"/>
    </source>
</evidence>
<dbReference type="EC" id="2.3.2.31" evidence="2"/>
<feature type="domain" description="RING-type" evidence="9">
    <location>
        <begin position="1"/>
        <end position="177"/>
    </location>
</feature>
<dbReference type="GO" id="GO:0016567">
    <property type="term" value="P:protein ubiquitination"/>
    <property type="evidence" value="ECO:0007669"/>
    <property type="project" value="InterPro"/>
</dbReference>
<dbReference type="GO" id="GO:0061630">
    <property type="term" value="F:ubiquitin protein ligase activity"/>
    <property type="evidence" value="ECO:0007669"/>
    <property type="project" value="UniProtKB-EC"/>
</dbReference>
<dbReference type="CDD" id="cd22584">
    <property type="entry name" value="Rcat_RBR_unk"/>
    <property type="match status" value="1"/>
</dbReference>
<dbReference type="InParanoid" id="E1Z2L7"/>
<dbReference type="InterPro" id="IPR018957">
    <property type="entry name" value="Znf_C3HC4_RING-type"/>
</dbReference>
<dbReference type="InterPro" id="IPR044066">
    <property type="entry name" value="TRIAD_supradom"/>
</dbReference>
<evidence type="ECO:0000313" key="10">
    <source>
        <dbReference type="EMBL" id="EFN60020.1"/>
    </source>
</evidence>
<evidence type="ECO:0000256" key="2">
    <source>
        <dbReference type="ARBA" id="ARBA00012251"/>
    </source>
</evidence>
<evidence type="ECO:0000256" key="7">
    <source>
        <dbReference type="ARBA" id="ARBA00022786"/>
    </source>
</evidence>
<dbReference type="AlphaFoldDB" id="E1Z2L7"/>
<keyword evidence="3" id="KW-0808">Transferase</keyword>
<dbReference type="Pfam" id="PF01485">
    <property type="entry name" value="IBR"/>
    <property type="match status" value="2"/>
</dbReference>
<dbReference type="PROSITE" id="PS00518">
    <property type="entry name" value="ZF_RING_1"/>
    <property type="match status" value="1"/>
</dbReference>
<dbReference type="SUPFAM" id="SSF57850">
    <property type="entry name" value="RING/U-box"/>
    <property type="match status" value="3"/>
</dbReference>
<gene>
    <name evidence="10" type="ORF">CHLNCDRAFT_11046</name>
</gene>
<sequence length="177" mass="19830">GTCLHRFCRDCLRRHAQTVIRSRAHPVPCPQVACGAAISSPECELLLAASAVDVAMYKQAEASIPDHHRFYCPSPHCSTPLHLESDPAPDSPISCPACSTKTCAWCRTVWHKGFSCQEYRELPCHLRQPEDLALLSVAQRRRWQQCGKCKHMIELGEGCRHITCKCGYEFCYSCGKP</sequence>
<dbReference type="PANTHER" id="PTHR11685">
    <property type="entry name" value="RBR FAMILY RING FINGER AND IBR DOMAIN-CONTAINING"/>
    <property type="match status" value="1"/>
</dbReference>
<evidence type="ECO:0000256" key="3">
    <source>
        <dbReference type="ARBA" id="ARBA00022679"/>
    </source>
</evidence>